<sequence length="302" mass="34965">MANLDNYVNVTFQQVQFGLNNAGSYQNTEIKLLEVGEEFQAETIRIPQFYKCPVNFTASLQGSQTTKTLQSFRIIVTKCNQIYLSLKNESAKCMNDSMMQNFFDKLQFNVVATNQFIDVNEKSLSPIKTELKNFYATGYHNMSLNYQLKIGKNFLISSSSSLSNQLNQKNETYYTVREESLKISSQRVYQNQVFLNFNMMIDDNAMTTNLELYTVSDALSNTGGIIGIATIIIQFLVYKTQEYLYYQQLVKEIFKIGIEDSMPQNGKSDKLQKFPSQQMQNIENYQDEFSRNYKRILNNIKN</sequence>
<organism evidence="1 2">
    <name type="scientific">Stylonychia lemnae</name>
    <name type="common">Ciliate</name>
    <dbReference type="NCBI Taxonomy" id="5949"/>
    <lineage>
        <taxon>Eukaryota</taxon>
        <taxon>Sar</taxon>
        <taxon>Alveolata</taxon>
        <taxon>Ciliophora</taxon>
        <taxon>Intramacronucleata</taxon>
        <taxon>Spirotrichea</taxon>
        <taxon>Stichotrichia</taxon>
        <taxon>Sporadotrichida</taxon>
        <taxon>Oxytrichidae</taxon>
        <taxon>Stylonychinae</taxon>
        <taxon>Stylonychia</taxon>
    </lineage>
</organism>
<reference evidence="1 2" key="1">
    <citation type="submission" date="2014-06" db="EMBL/GenBank/DDBJ databases">
        <authorList>
            <person name="Swart Estienne"/>
        </authorList>
    </citation>
    <scope>NUCLEOTIDE SEQUENCE [LARGE SCALE GENOMIC DNA]</scope>
    <source>
        <strain evidence="1 2">130c</strain>
    </source>
</reference>
<keyword evidence="2" id="KW-1185">Reference proteome</keyword>
<evidence type="ECO:0000313" key="1">
    <source>
        <dbReference type="EMBL" id="CDW73849.1"/>
    </source>
</evidence>
<dbReference type="AlphaFoldDB" id="A0A077ZVG6"/>
<dbReference type="InParanoid" id="A0A077ZVG6"/>
<proteinExistence type="predicted"/>
<accession>A0A077ZVG6</accession>
<dbReference type="EMBL" id="CCKQ01002750">
    <property type="protein sequence ID" value="CDW73849.1"/>
    <property type="molecule type" value="Genomic_DNA"/>
</dbReference>
<name>A0A077ZVG6_STYLE</name>
<dbReference type="Proteomes" id="UP000039865">
    <property type="component" value="Unassembled WGS sequence"/>
</dbReference>
<protein>
    <submittedName>
        <fullName evidence="1">Uncharacterized protein</fullName>
    </submittedName>
</protein>
<evidence type="ECO:0000313" key="2">
    <source>
        <dbReference type="Proteomes" id="UP000039865"/>
    </source>
</evidence>
<gene>
    <name evidence="1" type="primary">Contig10810.g11557</name>
    <name evidence="1" type="ORF">STYLEM_2837</name>
</gene>